<sequence>MKKVAPLLLFLKQAFTSLQANDPIRMAGATAFFAFFALPPIVIILSSVLSQLFNTRYQRISGQLFDELADLFGPKSANQLEDISHRLQLPKPDLPLTVLSFFLLLLASTTLFSIIKNSLNQLWNIKPKPGRHLLHALTDKLVALAIILGSGLLFSSSLLMEQLMAQFSSQFSLSSLAYYQMLVYLGHFLASVLIRMVWFAVLFKFLPDVKITWQAIWPGAFFTSILFKIGEGVLKNLLIHSSVGSLYGRSGAIILLLLFVFYASLIFYYGAAVTRQYSEWTHLTIQPNSRSTAYTITEIDLPDTASDKPS</sequence>
<keyword evidence="5 6" id="KW-0472">Membrane</keyword>
<evidence type="ECO:0000313" key="8">
    <source>
        <dbReference type="Proteomes" id="UP000198598"/>
    </source>
</evidence>
<dbReference type="Pfam" id="PF03631">
    <property type="entry name" value="Virul_fac_BrkB"/>
    <property type="match status" value="1"/>
</dbReference>
<organism evidence="7 8">
    <name type="scientific">Spirosoma endophyticum</name>
    <dbReference type="NCBI Taxonomy" id="662367"/>
    <lineage>
        <taxon>Bacteria</taxon>
        <taxon>Pseudomonadati</taxon>
        <taxon>Bacteroidota</taxon>
        <taxon>Cytophagia</taxon>
        <taxon>Cytophagales</taxon>
        <taxon>Cytophagaceae</taxon>
        <taxon>Spirosoma</taxon>
    </lineage>
</organism>
<dbReference type="PIRSF" id="PIRSF035875">
    <property type="entry name" value="RNase_BN"/>
    <property type="match status" value="1"/>
</dbReference>
<evidence type="ECO:0000313" key="7">
    <source>
        <dbReference type="EMBL" id="SFC88959.1"/>
    </source>
</evidence>
<evidence type="ECO:0000256" key="6">
    <source>
        <dbReference type="SAM" id="Phobius"/>
    </source>
</evidence>
<keyword evidence="4 6" id="KW-1133">Transmembrane helix</keyword>
<protein>
    <submittedName>
        <fullName evidence="7">Membrane protein</fullName>
    </submittedName>
</protein>
<feature type="transmembrane region" description="Helical" evidence="6">
    <location>
        <begin position="26"/>
        <end position="49"/>
    </location>
</feature>
<evidence type="ECO:0000256" key="3">
    <source>
        <dbReference type="ARBA" id="ARBA00022692"/>
    </source>
</evidence>
<dbReference type="EMBL" id="FOLQ01000002">
    <property type="protein sequence ID" value="SFC88959.1"/>
    <property type="molecule type" value="Genomic_DNA"/>
</dbReference>
<feature type="transmembrane region" description="Helical" evidence="6">
    <location>
        <begin position="181"/>
        <end position="203"/>
    </location>
</feature>
<dbReference type="STRING" id="662367.SAMN05216167_102713"/>
<comment type="subcellular location">
    <subcellularLocation>
        <location evidence="1">Cell membrane</location>
        <topology evidence="1">Multi-pass membrane protein</topology>
    </subcellularLocation>
</comment>
<accession>A0A1I1MUB5</accession>
<dbReference type="GO" id="GO:0005886">
    <property type="term" value="C:plasma membrane"/>
    <property type="evidence" value="ECO:0007669"/>
    <property type="project" value="UniProtKB-SubCell"/>
</dbReference>
<dbReference type="PANTHER" id="PTHR30213">
    <property type="entry name" value="INNER MEMBRANE PROTEIN YHJD"/>
    <property type="match status" value="1"/>
</dbReference>
<dbReference type="AlphaFoldDB" id="A0A1I1MUB5"/>
<gene>
    <name evidence="7" type="ORF">SAMN05216167_102713</name>
</gene>
<evidence type="ECO:0000256" key="2">
    <source>
        <dbReference type="ARBA" id="ARBA00022475"/>
    </source>
</evidence>
<dbReference type="PANTHER" id="PTHR30213:SF1">
    <property type="entry name" value="INNER MEMBRANE PROTEIN YHJD"/>
    <property type="match status" value="1"/>
</dbReference>
<dbReference type="OrthoDB" id="9797028at2"/>
<dbReference type="Proteomes" id="UP000198598">
    <property type="component" value="Unassembled WGS sequence"/>
</dbReference>
<evidence type="ECO:0000256" key="5">
    <source>
        <dbReference type="ARBA" id="ARBA00023136"/>
    </source>
</evidence>
<evidence type="ECO:0000256" key="1">
    <source>
        <dbReference type="ARBA" id="ARBA00004651"/>
    </source>
</evidence>
<feature type="transmembrane region" description="Helical" evidence="6">
    <location>
        <begin position="94"/>
        <end position="115"/>
    </location>
</feature>
<keyword evidence="3 6" id="KW-0812">Transmembrane</keyword>
<keyword evidence="2" id="KW-1003">Cell membrane</keyword>
<dbReference type="InterPro" id="IPR017039">
    <property type="entry name" value="Virul_fac_BrkB"/>
</dbReference>
<evidence type="ECO:0000256" key="4">
    <source>
        <dbReference type="ARBA" id="ARBA00022989"/>
    </source>
</evidence>
<reference evidence="7 8" key="1">
    <citation type="submission" date="2016-10" db="EMBL/GenBank/DDBJ databases">
        <authorList>
            <person name="de Groot N.N."/>
        </authorList>
    </citation>
    <scope>NUCLEOTIDE SEQUENCE [LARGE SCALE GENOMIC DNA]</scope>
    <source>
        <strain evidence="7 8">DSM 26130</strain>
    </source>
</reference>
<keyword evidence="8" id="KW-1185">Reference proteome</keyword>
<name>A0A1I1MUB5_9BACT</name>
<proteinExistence type="predicted"/>
<dbReference type="RefSeq" id="WP_093824895.1">
    <property type="nucleotide sequence ID" value="NZ_FOLQ01000002.1"/>
</dbReference>
<feature type="transmembrane region" description="Helical" evidence="6">
    <location>
        <begin position="141"/>
        <end position="160"/>
    </location>
</feature>
<feature type="transmembrane region" description="Helical" evidence="6">
    <location>
        <begin position="246"/>
        <end position="271"/>
    </location>
</feature>